<dbReference type="STRING" id="43989.cce_2533"/>
<organism evidence="1 2">
    <name type="scientific">Crocosphaera subtropica (strain ATCC 51142 / BH68)</name>
    <name type="common">Cyanothece sp. (strain ATCC 51142)</name>
    <dbReference type="NCBI Taxonomy" id="43989"/>
    <lineage>
        <taxon>Bacteria</taxon>
        <taxon>Bacillati</taxon>
        <taxon>Cyanobacteriota</taxon>
        <taxon>Cyanophyceae</taxon>
        <taxon>Oscillatoriophycideae</taxon>
        <taxon>Chroococcales</taxon>
        <taxon>Aphanothecaceae</taxon>
        <taxon>Crocosphaera</taxon>
        <taxon>Crocosphaera subtropica</taxon>
    </lineage>
</organism>
<dbReference type="InterPro" id="IPR051710">
    <property type="entry name" value="Phosphatase_SH3-domain"/>
</dbReference>
<dbReference type="Proteomes" id="UP000001203">
    <property type="component" value="Chromosome circular"/>
</dbReference>
<evidence type="ECO:0000313" key="1">
    <source>
        <dbReference type="EMBL" id="ACB51881.1"/>
    </source>
</evidence>
<proteinExistence type="predicted"/>
<dbReference type="Gene3D" id="3.40.50.1240">
    <property type="entry name" value="Phosphoglycerate mutase-like"/>
    <property type="match status" value="1"/>
</dbReference>
<dbReference type="InterPro" id="IPR013078">
    <property type="entry name" value="His_Pase_superF_clade-1"/>
</dbReference>
<dbReference type="PANTHER" id="PTHR16469:SF27">
    <property type="entry name" value="UBIQUITIN-ASSOCIATED AND SH3 DOMAIN-CONTAINING BA-RELATED"/>
    <property type="match status" value="1"/>
</dbReference>
<sequence length="216" mass="24798">MLMSACQTVWIARHGNRLDFVKPDWFNTAERRYDPPLSEDGFIQAKQLGQRLQNENINHIFASPFLRTIQTASEVAKILDLPIKLEAGIGEWHNPHWMSEHPETHPRELLEKDYPYIDWNYTSFCLPQYPEMEVTMMKRMAEVAQELVDHYSENILLVGHGASVMGLTQGLTQETPMFQPSLCCLSKLVKTGNKWAIELGGDTSHLSETEEDVRLV</sequence>
<protein>
    <recommendedName>
        <fullName evidence="3">Phosphoglycerate mutase</fullName>
    </recommendedName>
</protein>
<dbReference type="SMART" id="SM00855">
    <property type="entry name" value="PGAM"/>
    <property type="match status" value="1"/>
</dbReference>
<dbReference type="InterPro" id="IPR029033">
    <property type="entry name" value="His_PPase_superfam"/>
</dbReference>
<accession>B1WS95</accession>
<gene>
    <name evidence="1" type="ordered locus">cce_2533</name>
</gene>
<keyword evidence="2" id="KW-1185">Reference proteome</keyword>
<dbReference type="Pfam" id="PF00300">
    <property type="entry name" value="His_Phos_1"/>
    <property type="match status" value="1"/>
</dbReference>
<evidence type="ECO:0000313" key="2">
    <source>
        <dbReference type="Proteomes" id="UP000001203"/>
    </source>
</evidence>
<dbReference type="KEGG" id="cyt:cce_2533"/>
<evidence type="ECO:0008006" key="3">
    <source>
        <dbReference type="Google" id="ProtNLM"/>
    </source>
</evidence>
<dbReference type="PANTHER" id="PTHR16469">
    <property type="entry name" value="UBIQUITIN-ASSOCIATED AND SH3 DOMAIN-CONTAINING BA-RELATED"/>
    <property type="match status" value="1"/>
</dbReference>
<dbReference type="CDD" id="cd07067">
    <property type="entry name" value="HP_PGM_like"/>
    <property type="match status" value="1"/>
</dbReference>
<dbReference type="SUPFAM" id="SSF53254">
    <property type="entry name" value="Phosphoglycerate mutase-like"/>
    <property type="match status" value="1"/>
</dbReference>
<dbReference type="EMBL" id="CP000806">
    <property type="protein sequence ID" value="ACB51881.1"/>
    <property type="molecule type" value="Genomic_DNA"/>
</dbReference>
<dbReference type="AlphaFoldDB" id="B1WS95"/>
<reference evidence="1 2" key="1">
    <citation type="journal article" date="2008" name="Proc. Natl. Acad. Sci. U.S.A.">
        <title>The genome of Cyanothece 51142, a unicellular diazotrophic cyanobacterium important in the marine nitrogen cycle.</title>
        <authorList>
            <person name="Welsh E.A."/>
            <person name="Liberton M."/>
            <person name="Stoeckel J."/>
            <person name="Loh T."/>
            <person name="Elvitigala T."/>
            <person name="Wang C."/>
            <person name="Wollam A."/>
            <person name="Fulton R.S."/>
            <person name="Clifton S.W."/>
            <person name="Jacobs J.M."/>
            <person name="Aurora R."/>
            <person name="Ghosh B.K."/>
            <person name="Sherman L.A."/>
            <person name="Smith R.D."/>
            <person name="Wilson R.K."/>
            <person name="Pakrasi H.B."/>
        </authorList>
    </citation>
    <scope>NUCLEOTIDE SEQUENCE [LARGE SCALE GENOMIC DNA]</scope>
    <source>
        <strain evidence="2">ATCC 51142 / BH68</strain>
    </source>
</reference>
<dbReference type="eggNOG" id="COG0406">
    <property type="taxonomic scope" value="Bacteria"/>
</dbReference>
<dbReference type="HOGENOM" id="CLU_042838_0_1_3"/>
<name>B1WS95_CROS5</name>